<name>A0A2H0WSG7_9BACT</name>
<organism evidence="1 2">
    <name type="scientific">Candidatus Roizmanbacteria bacterium CG09_land_8_20_14_0_10_41_9</name>
    <dbReference type="NCBI Taxonomy" id="1974850"/>
    <lineage>
        <taxon>Bacteria</taxon>
        <taxon>Candidatus Roizmaniibacteriota</taxon>
    </lineage>
</organism>
<dbReference type="EMBL" id="PEZG01000064">
    <property type="protein sequence ID" value="PIS15555.1"/>
    <property type="molecule type" value="Genomic_DNA"/>
</dbReference>
<evidence type="ECO:0000313" key="1">
    <source>
        <dbReference type="EMBL" id="PIS15555.1"/>
    </source>
</evidence>
<gene>
    <name evidence="1" type="ORF">COT62_03020</name>
</gene>
<proteinExistence type="predicted"/>
<evidence type="ECO:0000313" key="2">
    <source>
        <dbReference type="Proteomes" id="UP000231198"/>
    </source>
</evidence>
<evidence type="ECO:0008006" key="3">
    <source>
        <dbReference type="Google" id="ProtNLM"/>
    </source>
</evidence>
<dbReference type="InterPro" id="IPR007060">
    <property type="entry name" value="FtsL/DivIC"/>
</dbReference>
<sequence length="112" mass="13205">MKSIKTVLVLLFLLFLVSSLTKNIIDYQKKLQFYEDYKSEYESEKKRNITLKTEVLKNSDLNEIEKTLRNKLNLLKPNEIAIIVPTPTPTVSTLTPIPLPPWQQWKELFLKR</sequence>
<dbReference type="Proteomes" id="UP000231198">
    <property type="component" value="Unassembled WGS sequence"/>
</dbReference>
<accession>A0A2H0WSG7</accession>
<dbReference type="AlphaFoldDB" id="A0A2H0WSG7"/>
<protein>
    <recommendedName>
        <fullName evidence="3">Septum formation initiator</fullName>
    </recommendedName>
</protein>
<comment type="caution">
    <text evidence="1">The sequence shown here is derived from an EMBL/GenBank/DDBJ whole genome shotgun (WGS) entry which is preliminary data.</text>
</comment>
<reference evidence="2" key="1">
    <citation type="submission" date="2017-09" db="EMBL/GenBank/DDBJ databases">
        <title>Depth-based differentiation of microbial function through sediment-hosted aquifers and enrichment of novel symbionts in the deep terrestrial subsurface.</title>
        <authorList>
            <person name="Probst A.J."/>
            <person name="Ladd B."/>
            <person name="Jarett J.K."/>
            <person name="Geller-Mcgrath D.E."/>
            <person name="Sieber C.M.K."/>
            <person name="Emerson J.B."/>
            <person name="Anantharaman K."/>
            <person name="Thomas B.C."/>
            <person name="Malmstrom R."/>
            <person name="Stieglmeier M."/>
            <person name="Klingl A."/>
            <person name="Woyke T."/>
            <person name="Ryan C.M."/>
            <person name="Banfield J.F."/>
        </authorList>
    </citation>
    <scope>NUCLEOTIDE SEQUENCE [LARGE SCALE GENOMIC DNA]</scope>
</reference>
<dbReference type="Pfam" id="PF04977">
    <property type="entry name" value="DivIC"/>
    <property type="match status" value="1"/>
</dbReference>